<keyword evidence="5" id="KW-1185">Reference proteome</keyword>
<feature type="coiled-coil region" evidence="1">
    <location>
        <begin position="257"/>
        <end position="284"/>
    </location>
</feature>
<dbReference type="PANTHER" id="PTHR10622">
    <property type="entry name" value="HET DOMAIN-CONTAINING PROTEIN"/>
    <property type="match status" value="1"/>
</dbReference>
<feature type="region of interest" description="Disordered" evidence="2">
    <location>
        <begin position="828"/>
        <end position="905"/>
    </location>
</feature>
<name>A0A3A2ZD12_9EURO</name>
<feature type="compositionally biased region" description="Basic and acidic residues" evidence="2">
    <location>
        <begin position="896"/>
        <end position="905"/>
    </location>
</feature>
<feature type="region of interest" description="Disordered" evidence="2">
    <location>
        <begin position="952"/>
        <end position="971"/>
    </location>
</feature>
<evidence type="ECO:0000256" key="2">
    <source>
        <dbReference type="SAM" id="MobiDB-lite"/>
    </source>
</evidence>
<evidence type="ECO:0000256" key="1">
    <source>
        <dbReference type="SAM" id="Coils"/>
    </source>
</evidence>
<feature type="compositionally biased region" description="Polar residues" evidence="2">
    <location>
        <begin position="1112"/>
        <end position="1122"/>
    </location>
</feature>
<feature type="coiled-coil region" evidence="1">
    <location>
        <begin position="147"/>
        <end position="174"/>
    </location>
</feature>
<dbReference type="Proteomes" id="UP000266188">
    <property type="component" value="Unassembled WGS sequence"/>
</dbReference>
<sequence length="1334" mass="150373">MSVISDASSFWQKRAREIQDASSTWAGGVREAKEISKIALDPSRDQEGKLRSILYTFFRPTIQPRFYDDTKPDEPEQSVGVFNRSSMEPTVRTPVRMIDVDTRNLVPTYNLSRDDRYCMISHSWKGREIDHGYFSKAKQRDADSGIENDVKAVMDQCEEDLKLAEERLEDVLKSCQGSSVKFDSVDDLLCRHTAAKQADGGLASARKKYGEAIANHDNVKKGDQAHIGLLKHLLQAELNSPRLVIRAKAEQQQREMQDMAQAEVKKVEQAVDKAKEDLDRAVVKHNEKIADIKFFEANRQVSYALEDAFGALQRKKSAVKLDNSIRRAKDIFEQKGYHAVGKRYVWLDTCCIDKSNSHELTESLALMGDWYASADFCLVHLDTDRSDEEWLDEWDNWKSTKDSRPPVCIPRFNEALEPEKRWSQPEVIPKFDEIINRAPEWATRGWTLQELVLSKVTYYVNHYWQLLDRPVDILGPYYYICPLIGVYIGNEKLTPEDQKHCEVLKDINALEELSGIKRRDDVNESQPETVSVQKAHMLIVILKLFGFRAPKHINEDNARAHVAQIVRDMTEQLSSRQEAVQPAIGTLEDICKRMGISPEKNEKHVVDMLLRALVDETRELVTKDRKYIAAFSKVEPLKSWVGGTGRNTFSAHRVMMLASDRNCTVETDKAYSLMGILGVQFPAFSAEGLTKALSRVIDEVIITSNDVSVFNWTGEHHGSPLSGRSLYPSNIDAFSRSIQGSGKAERNAKLVEIFERDRLEQPEVAKRINKLLGGVIDSVKYLHDASPVLRWLQSLGDFIKEAIFEELQPNLENLEKLLRFIENVAKSQSNAEEDQGDADAAEKVDTQPEQGSEKNDEQKGNSQGGFRVPKFGAPSLPFNKNGKDQGGLLSKFGKGFGKEENPQSAEKIAEIEAADAKLRDLDQPVDDYIKDLRKCPGPNPVKVPEALAKALEDSPAPPLDADEPRPTLQQKPEVTGKKMICPNPITVTSSGIKGAFDIQRVIINMLQPEKLRLQVKNAASPHEKISGWCTVSTGFALAIVGFSCEKHVLEQQLDVGDVINHTILSDMQPTEDEPDGPKEEKANGSEPAVKEEPTETEAPKKEETQAEGATEASPQEDSNVSSFLMNYGNTQEERKVSRMINFVQEPNLRAVAGEWVLARVSGVPGANWFLCRFELGLGKEFYARRIPTDDFDFYDAVPEKGLFEHWRRYMMTKKDILCSSLSLHLDAKRSGKLAKDLQKKTQPKDQGADQNAGEDEDGESKWANVWNTIELVGWEARRRFIETLAEHREDLEGILGELALKNVPSRLQAAILDFNARKSLLPLMFHSGQQVHMF</sequence>
<feature type="compositionally biased region" description="Basic and acidic residues" evidence="2">
    <location>
        <begin position="1234"/>
        <end position="1247"/>
    </location>
</feature>
<keyword evidence="1" id="KW-0175">Coiled coil</keyword>
<feature type="region of interest" description="Disordered" evidence="2">
    <location>
        <begin position="1234"/>
        <end position="1259"/>
    </location>
</feature>
<dbReference type="PANTHER" id="PTHR10622:SF10">
    <property type="entry name" value="HET DOMAIN-CONTAINING PROTEIN"/>
    <property type="match status" value="1"/>
</dbReference>
<evidence type="ECO:0000313" key="4">
    <source>
        <dbReference type="EMBL" id="RJE21028.1"/>
    </source>
</evidence>
<dbReference type="EMBL" id="MVGC01000257">
    <property type="protein sequence ID" value="RJE21028.1"/>
    <property type="molecule type" value="Genomic_DNA"/>
</dbReference>
<dbReference type="OrthoDB" id="674604at2759"/>
<organism evidence="4 5">
    <name type="scientific">Aspergillus sclerotialis</name>
    <dbReference type="NCBI Taxonomy" id="2070753"/>
    <lineage>
        <taxon>Eukaryota</taxon>
        <taxon>Fungi</taxon>
        <taxon>Dikarya</taxon>
        <taxon>Ascomycota</taxon>
        <taxon>Pezizomycotina</taxon>
        <taxon>Eurotiomycetes</taxon>
        <taxon>Eurotiomycetidae</taxon>
        <taxon>Eurotiales</taxon>
        <taxon>Aspergillaceae</taxon>
        <taxon>Aspergillus</taxon>
        <taxon>Aspergillus subgen. Polypaecilum</taxon>
    </lineage>
</organism>
<feature type="compositionally biased region" description="Basic and acidic residues" evidence="2">
    <location>
        <begin position="1075"/>
        <end position="1104"/>
    </location>
</feature>
<dbReference type="InterPro" id="IPR010730">
    <property type="entry name" value="HET"/>
</dbReference>
<feature type="region of interest" description="Disordered" evidence="2">
    <location>
        <begin position="1066"/>
        <end position="1122"/>
    </location>
</feature>
<evidence type="ECO:0000313" key="5">
    <source>
        <dbReference type="Proteomes" id="UP000266188"/>
    </source>
</evidence>
<comment type="caution">
    <text evidence="4">The sequence shown here is derived from an EMBL/GenBank/DDBJ whole genome shotgun (WGS) entry which is preliminary data.</text>
</comment>
<reference evidence="5" key="1">
    <citation type="submission" date="2017-02" db="EMBL/GenBank/DDBJ databases">
        <authorList>
            <person name="Tafer H."/>
            <person name="Lopandic K."/>
        </authorList>
    </citation>
    <scope>NUCLEOTIDE SEQUENCE [LARGE SCALE GENOMIC DNA]</scope>
    <source>
        <strain evidence="5">CBS 366.77</strain>
    </source>
</reference>
<feature type="domain" description="Heterokaryon incompatibility" evidence="3">
    <location>
        <begin position="315"/>
        <end position="450"/>
    </location>
</feature>
<feature type="compositionally biased region" description="Basic and acidic residues" evidence="2">
    <location>
        <begin position="840"/>
        <end position="859"/>
    </location>
</feature>
<evidence type="ECO:0000259" key="3">
    <source>
        <dbReference type="Pfam" id="PF06985"/>
    </source>
</evidence>
<dbReference type="Pfam" id="PF06985">
    <property type="entry name" value="HET"/>
    <property type="match status" value="1"/>
</dbReference>
<gene>
    <name evidence="4" type="ORF">PHISCL_06623</name>
</gene>
<protein>
    <submittedName>
        <fullName evidence="4">Heterokaryon incompatibility protein HET</fullName>
    </submittedName>
</protein>
<proteinExistence type="predicted"/>
<accession>A0A3A2ZD12</accession>